<dbReference type="AlphaFoldDB" id="A0A1G8E0B2"/>
<sequence length="268" mass="28148">MTTTHSPAARSDDRTGGPIGDVGYLLWRNMLHTLRSPDSMLTAVMLPVMLLLLFVYVFGGAMDTGTDYLNYVVPGIILLCAAFGASTTAVSVSTDMYEGIIARFRTMPIAQSAVLVGHVLAGLVRNLVSTALVLAIAVIMGFRPEPGLVGALAALGLLSLFIVAVGTLSCGLGLIARTPEAASGFTFVILFVPYISSAFVPTDTMPTWLHGFAEHQPMTPVIETLRSLLSGTPAGSTGWLALAWVTGIGVVGSLFAAAMYRRRAGATR</sequence>
<dbReference type="InterPro" id="IPR000412">
    <property type="entry name" value="ABC_2_transport"/>
</dbReference>
<protein>
    <recommendedName>
        <fullName evidence="6">Transport permease protein</fullName>
    </recommendedName>
</protein>
<name>A0A1G8E0B2_9NOCA</name>
<dbReference type="EMBL" id="FNDN01000002">
    <property type="protein sequence ID" value="SDH63170.1"/>
    <property type="molecule type" value="Genomic_DNA"/>
</dbReference>
<evidence type="ECO:0000313" key="8">
    <source>
        <dbReference type="EMBL" id="SDH63170.1"/>
    </source>
</evidence>
<evidence type="ECO:0000256" key="5">
    <source>
        <dbReference type="ARBA" id="ARBA00023251"/>
    </source>
</evidence>
<evidence type="ECO:0000256" key="2">
    <source>
        <dbReference type="ARBA" id="ARBA00022692"/>
    </source>
</evidence>
<dbReference type="PANTHER" id="PTHR43229:SF2">
    <property type="entry name" value="NODULATION PROTEIN J"/>
    <property type="match status" value="1"/>
</dbReference>
<dbReference type="GO" id="GO:0046677">
    <property type="term" value="P:response to antibiotic"/>
    <property type="evidence" value="ECO:0007669"/>
    <property type="project" value="UniProtKB-KW"/>
</dbReference>
<keyword evidence="9" id="KW-1185">Reference proteome</keyword>
<feature type="transmembrane region" description="Helical" evidence="6">
    <location>
        <begin position="71"/>
        <end position="92"/>
    </location>
</feature>
<evidence type="ECO:0000313" key="9">
    <source>
        <dbReference type="Proteomes" id="UP000183263"/>
    </source>
</evidence>
<keyword evidence="6" id="KW-1003">Cell membrane</keyword>
<evidence type="ECO:0000256" key="3">
    <source>
        <dbReference type="ARBA" id="ARBA00022989"/>
    </source>
</evidence>
<dbReference type="PANTHER" id="PTHR43229">
    <property type="entry name" value="NODULATION PROTEIN J"/>
    <property type="match status" value="1"/>
</dbReference>
<organism evidence="8 9">
    <name type="scientific">Rhodococcus triatomae</name>
    <dbReference type="NCBI Taxonomy" id="300028"/>
    <lineage>
        <taxon>Bacteria</taxon>
        <taxon>Bacillati</taxon>
        <taxon>Actinomycetota</taxon>
        <taxon>Actinomycetes</taxon>
        <taxon>Mycobacteriales</taxon>
        <taxon>Nocardiaceae</taxon>
        <taxon>Rhodococcus</taxon>
    </lineage>
</organism>
<feature type="domain" description="ABC transmembrane type-2" evidence="7">
    <location>
        <begin position="38"/>
        <end position="263"/>
    </location>
</feature>
<comment type="subcellular location">
    <subcellularLocation>
        <location evidence="6">Cell membrane</location>
        <topology evidence="6">Multi-pass membrane protein</topology>
    </subcellularLocation>
    <subcellularLocation>
        <location evidence="1">Membrane</location>
        <topology evidence="1">Multi-pass membrane protein</topology>
    </subcellularLocation>
</comment>
<dbReference type="InterPro" id="IPR013525">
    <property type="entry name" value="ABC2_TM"/>
</dbReference>
<dbReference type="InterPro" id="IPR047817">
    <property type="entry name" value="ABC2_TM_bact-type"/>
</dbReference>
<keyword evidence="4 6" id="KW-0472">Membrane</keyword>
<keyword evidence="6" id="KW-0813">Transport</keyword>
<keyword evidence="3 6" id="KW-1133">Transmembrane helix</keyword>
<evidence type="ECO:0000256" key="4">
    <source>
        <dbReference type="ARBA" id="ARBA00023136"/>
    </source>
</evidence>
<dbReference type="Pfam" id="PF01061">
    <property type="entry name" value="ABC2_membrane"/>
    <property type="match status" value="1"/>
</dbReference>
<dbReference type="Proteomes" id="UP000183263">
    <property type="component" value="Unassembled WGS sequence"/>
</dbReference>
<feature type="transmembrane region" description="Helical" evidence="6">
    <location>
        <begin position="40"/>
        <end position="59"/>
    </location>
</feature>
<dbReference type="PIRSF" id="PIRSF006648">
    <property type="entry name" value="DrrB"/>
    <property type="match status" value="1"/>
</dbReference>
<keyword evidence="2 6" id="KW-0812">Transmembrane</keyword>
<dbReference type="InterPro" id="IPR051784">
    <property type="entry name" value="Nod_factor_ABC_transporter"/>
</dbReference>
<keyword evidence="5" id="KW-0046">Antibiotic resistance</keyword>
<comment type="similarity">
    <text evidence="6">Belongs to the ABC-2 integral membrane protein family.</text>
</comment>
<proteinExistence type="inferred from homology"/>
<feature type="transmembrane region" description="Helical" evidence="6">
    <location>
        <begin position="239"/>
        <end position="260"/>
    </location>
</feature>
<gene>
    <name evidence="8" type="ORF">SAMN05444695_102456</name>
</gene>
<accession>A0A1G8E0B2</accession>
<dbReference type="RefSeq" id="WP_072739217.1">
    <property type="nucleotide sequence ID" value="NZ_CP048813.1"/>
</dbReference>
<dbReference type="GO" id="GO:0043190">
    <property type="term" value="C:ATP-binding cassette (ABC) transporter complex"/>
    <property type="evidence" value="ECO:0007669"/>
    <property type="project" value="InterPro"/>
</dbReference>
<feature type="transmembrane region" description="Helical" evidence="6">
    <location>
        <begin position="148"/>
        <end position="175"/>
    </location>
</feature>
<feature type="transmembrane region" description="Helical" evidence="6">
    <location>
        <begin position="113"/>
        <end position="142"/>
    </location>
</feature>
<feature type="transmembrane region" description="Helical" evidence="6">
    <location>
        <begin position="182"/>
        <end position="200"/>
    </location>
</feature>
<evidence type="ECO:0000256" key="1">
    <source>
        <dbReference type="ARBA" id="ARBA00004141"/>
    </source>
</evidence>
<evidence type="ECO:0000256" key="6">
    <source>
        <dbReference type="RuleBase" id="RU361157"/>
    </source>
</evidence>
<dbReference type="PROSITE" id="PS51012">
    <property type="entry name" value="ABC_TM2"/>
    <property type="match status" value="1"/>
</dbReference>
<evidence type="ECO:0000259" key="7">
    <source>
        <dbReference type="PROSITE" id="PS51012"/>
    </source>
</evidence>
<dbReference type="GO" id="GO:0140359">
    <property type="term" value="F:ABC-type transporter activity"/>
    <property type="evidence" value="ECO:0007669"/>
    <property type="project" value="InterPro"/>
</dbReference>
<reference evidence="8 9" key="1">
    <citation type="submission" date="2016-10" db="EMBL/GenBank/DDBJ databases">
        <authorList>
            <person name="de Groot N.N."/>
        </authorList>
    </citation>
    <scope>NUCLEOTIDE SEQUENCE [LARGE SCALE GENOMIC DNA]</scope>
    <source>
        <strain evidence="8 9">DSM 44892</strain>
    </source>
</reference>